<reference evidence="10 11" key="1">
    <citation type="submission" date="2014-06" db="EMBL/GenBank/DDBJ databases">
        <title>Genomes of Alteromonas australica, a world apart.</title>
        <authorList>
            <person name="Gonzaga A."/>
            <person name="Lopez-Perez M."/>
            <person name="Rodriguez-Valera F."/>
        </authorList>
    </citation>
    <scope>NUCLEOTIDE SEQUENCE [LARGE SCALE GENOMIC DNA]</scope>
    <source>
        <strain evidence="10 11">H 17</strain>
    </source>
</reference>
<dbReference type="KEGG" id="aal:EP13_10530"/>
<organism evidence="10 11">
    <name type="scientific">Alteromonas australica</name>
    <dbReference type="NCBI Taxonomy" id="589873"/>
    <lineage>
        <taxon>Bacteria</taxon>
        <taxon>Pseudomonadati</taxon>
        <taxon>Pseudomonadota</taxon>
        <taxon>Gammaproteobacteria</taxon>
        <taxon>Alteromonadales</taxon>
        <taxon>Alteromonadaceae</taxon>
        <taxon>Alteromonas/Salinimonas group</taxon>
        <taxon>Alteromonas</taxon>
    </lineage>
</organism>
<protein>
    <recommendedName>
        <fullName evidence="8">3-phosphoshikimate 1-carboxyvinyltransferase</fullName>
        <ecNumber evidence="8">2.5.1.19</ecNumber>
    </recommendedName>
    <alternativeName>
        <fullName evidence="8">5-enolpyruvylshikimate-3-phosphate synthase</fullName>
        <shortName evidence="8">EPSP synthase</shortName>
        <shortName evidence="8">EPSPS</shortName>
    </alternativeName>
</protein>
<feature type="binding site" evidence="8">
    <location>
        <position position="170"/>
    </location>
    <ligand>
        <name>3-phosphoshikimate</name>
        <dbReference type="ChEBI" id="CHEBI:145989"/>
    </ligand>
</feature>
<feature type="binding site" evidence="8">
    <location>
        <position position="171"/>
    </location>
    <ligand>
        <name>3-phosphoshikimate</name>
        <dbReference type="ChEBI" id="CHEBI:145989"/>
    </ligand>
</feature>
<evidence type="ECO:0000256" key="6">
    <source>
        <dbReference type="ARBA" id="ARBA00023141"/>
    </source>
</evidence>
<proteinExistence type="inferred from homology"/>
<dbReference type="RefSeq" id="WP_044057215.1">
    <property type="nucleotide sequence ID" value="NZ_CBCSKJ010000001.1"/>
</dbReference>
<keyword evidence="3 8" id="KW-0963">Cytoplasm</keyword>
<evidence type="ECO:0000256" key="7">
    <source>
        <dbReference type="ARBA" id="ARBA00044633"/>
    </source>
</evidence>
<evidence type="ECO:0000313" key="11">
    <source>
        <dbReference type="Proteomes" id="UP000056090"/>
    </source>
</evidence>
<keyword evidence="5 8" id="KW-0808">Transferase</keyword>
<dbReference type="PANTHER" id="PTHR21090:SF5">
    <property type="entry name" value="PENTAFUNCTIONAL AROM POLYPEPTIDE"/>
    <property type="match status" value="1"/>
</dbReference>
<comment type="subcellular location">
    <subcellularLocation>
        <location evidence="8">Cytoplasm</location>
    </subcellularLocation>
</comment>
<feature type="binding site" evidence="8">
    <location>
        <position position="23"/>
    </location>
    <ligand>
        <name>3-phosphoshikimate</name>
        <dbReference type="ChEBI" id="CHEBI:145989"/>
    </ligand>
</feature>
<feature type="binding site" evidence="8">
    <location>
        <position position="314"/>
    </location>
    <ligand>
        <name>3-phosphoshikimate</name>
        <dbReference type="ChEBI" id="CHEBI:145989"/>
    </ligand>
</feature>
<dbReference type="Gene3D" id="3.65.10.10">
    <property type="entry name" value="Enolpyruvate transferase domain"/>
    <property type="match status" value="2"/>
</dbReference>
<feature type="binding site" evidence="8">
    <location>
        <position position="172"/>
    </location>
    <ligand>
        <name>phosphoenolpyruvate</name>
        <dbReference type="ChEBI" id="CHEBI:58702"/>
    </ligand>
</feature>
<dbReference type="Proteomes" id="UP000056090">
    <property type="component" value="Chromosome"/>
</dbReference>
<feature type="binding site" evidence="8">
    <location>
        <position position="345"/>
    </location>
    <ligand>
        <name>phosphoenolpyruvate</name>
        <dbReference type="ChEBI" id="CHEBI:58702"/>
    </ligand>
</feature>
<dbReference type="GO" id="GO:0009073">
    <property type="term" value="P:aromatic amino acid family biosynthetic process"/>
    <property type="evidence" value="ECO:0007669"/>
    <property type="project" value="UniProtKB-KW"/>
</dbReference>
<evidence type="ECO:0000256" key="1">
    <source>
        <dbReference type="ARBA" id="ARBA00004811"/>
    </source>
</evidence>
<evidence type="ECO:0000256" key="5">
    <source>
        <dbReference type="ARBA" id="ARBA00022679"/>
    </source>
</evidence>
<dbReference type="eggNOG" id="COG0128">
    <property type="taxonomic scope" value="Bacteria"/>
</dbReference>
<dbReference type="GO" id="GO:0009423">
    <property type="term" value="P:chorismate biosynthetic process"/>
    <property type="evidence" value="ECO:0007669"/>
    <property type="project" value="UniProtKB-UniRule"/>
</dbReference>
<comment type="similarity">
    <text evidence="2 8">Belongs to the EPSP synthase family.</text>
</comment>
<name>A0A075P257_9ALTE</name>
<dbReference type="GO" id="GO:0003866">
    <property type="term" value="F:3-phosphoshikimate 1-carboxyvinyltransferase activity"/>
    <property type="evidence" value="ECO:0007669"/>
    <property type="project" value="UniProtKB-UniRule"/>
</dbReference>
<feature type="binding site" evidence="8">
    <location>
        <position position="172"/>
    </location>
    <ligand>
        <name>3-phosphoshikimate</name>
        <dbReference type="ChEBI" id="CHEBI:145989"/>
    </ligand>
</feature>
<dbReference type="NCBIfam" id="TIGR01356">
    <property type="entry name" value="aroA"/>
    <property type="match status" value="1"/>
</dbReference>
<feature type="binding site" evidence="8">
    <location>
        <position position="124"/>
    </location>
    <ligand>
        <name>phosphoenolpyruvate</name>
        <dbReference type="ChEBI" id="CHEBI:58702"/>
    </ligand>
</feature>
<keyword evidence="11" id="KW-1185">Reference proteome</keyword>
<feature type="domain" description="Enolpyruvate transferase" evidence="9">
    <location>
        <begin position="8"/>
        <end position="419"/>
    </location>
</feature>
<feature type="binding site" evidence="8">
    <location>
        <position position="96"/>
    </location>
    <ligand>
        <name>phosphoenolpyruvate</name>
        <dbReference type="ChEBI" id="CHEBI:58702"/>
    </ligand>
</feature>
<keyword evidence="4 8" id="KW-0028">Amino-acid biosynthesis</keyword>
<dbReference type="InterPro" id="IPR013792">
    <property type="entry name" value="RNA3'P_cycl/enolpyr_Trfase_a/b"/>
</dbReference>
<feature type="binding site" evidence="8">
    <location>
        <position position="387"/>
    </location>
    <ligand>
        <name>phosphoenolpyruvate</name>
        <dbReference type="ChEBI" id="CHEBI:58702"/>
    </ligand>
</feature>
<feature type="binding site" evidence="8">
    <location>
        <position position="27"/>
    </location>
    <ligand>
        <name>3-phosphoshikimate</name>
        <dbReference type="ChEBI" id="CHEBI:145989"/>
    </ligand>
</feature>
<sequence length="426" mass="45560">MEQLTLAPIAKVSGEVNVPGSKSLSNRALLLAALAEGDTELTNLLDSDDISHMLNALTQLGIQYTLNEDKTRCTVSGNGGAFNVAEPLELFLGNAGTAMRPLCAALAASKVDCVLTGEPRMEERPIGDLVDGLREANADISYLKNDGFPPLQIKGKTLLGGEMSVDGSVSSQFLTALLMAAPLFAGDVTIRIKGELVSKPYIDITLDTMAKFGVSVENDNYQTFTISGDAKYVAPGKFMVEGDASSASYFLAAGAIKGGTVRVTGIGQNSIQGDIRFADVLEAMGAKVVWNDEYVEVTGAPLKGVSMDMNHIPDAAMTIATTALFAEGPTTMTNIYNWRVKETDRLAAMATELQKLGAKVEEGHDSIKVWPTASLKHAEIDTYNDHRIAMCFSLVALSDTPVTINDPGCTRKTFPDYFTRFATLYS</sequence>
<feature type="binding site" evidence="8">
    <location>
        <position position="341"/>
    </location>
    <ligand>
        <name>3-phosphoshikimate</name>
        <dbReference type="ChEBI" id="CHEBI:145989"/>
    </ligand>
</feature>
<gene>
    <name evidence="8" type="primary">aroA</name>
    <name evidence="10" type="ORF">EP13_10530</name>
</gene>
<dbReference type="PROSITE" id="PS00104">
    <property type="entry name" value="EPSP_SYNTHASE_1"/>
    <property type="match status" value="1"/>
</dbReference>
<dbReference type="Pfam" id="PF00275">
    <property type="entry name" value="EPSP_synthase"/>
    <property type="match status" value="1"/>
</dbReference>
<dbReference type="UniPathway" id="UPA00053">
    <property type="reaction ID" value="UER00089"/>
</dbReference>
<dbReference type="EC" id="2.5.1.19" evidence="8"/>
<feature type="binding site" evidence="8">
    <location>
        <position position="337"/>
    </location>
    <ligand>
        <name>3-phosphoshikimate</name>
        <dbReference type="ChEBI" id="CHEBI:145989"/>
    </ligand>
</feature>
<dbReference type="PROSITE" id="PS00885">
    <property type="entry name" value="EPSP_SYNTHASE_2"/>
    <property type="match status" value="1"/>
</dbReference>
<dbReference type="PANTHER" id="PTHR21090">
    <property type="entry name" value="AROM/DEHYDROQUINATE SYNTHASE"/>
    <property type="match status" value="1"/>
</dbReference>
<evidence type="ECO:0000256" key="8">
    <source>
        <dbReference type="HAMAP-Rule" id="MF_00210"/>
    </source>
</evidence>
<comment type="function">
    <text evidence="8">Catalyzes the transfer of the enolpyruvyl moiety of phosphoenolpyruvate (PEP) to the 5-hydroxyl of shikimate-3-phosphate (S3P) to produce enolpyruvyl shikimate-3-phosphate and inorganic phosphate.</text>
</comment>
<dbReference type="CDD" id="cd01556">
    <property type="entry name" value="EPSP_synthase"/>
    <property type="match status" value="1"/>
</dbReference>
<evidence type="ECO:0000256" key="2">
    <source>
        <dbReference type="ARBA" id="ARBA00009948"/>
    </source>
</evidence>
<dbReference type="InterPro" id="IPR023193">
    <property type="entry name" value="EPSP_synthase_CS"/>
</dbReference>
<keyword evidence="6 8" id="KW-0057">Aromatic amino acid biosynthesis</keyword>
<feature type="binding site" evidence="8">
    <location>
        <position position="22"/>
    </location>
    <ligand>
        <name>3-phosphoshikimate</name>
        <dbReference type="ChEBI" id="CHEBI:145989"/>
    </ligand>
</feature>
<feature type="binding site" evidence="8">
    <location>
        <position position="412"/>
    </location>
    <ligand>
        <name>phosphoenolpyruvate</name>
        <dbReference type="ChEBI" id="CHEBI:58702"/>
    </ligand>
</feature>
<comment type="pathway">
    <text evidence="1 8">Metabolic intermediate biosynthesis; chorismate biosynthesis; chorismate from D-erythrose 4-phosphate and phosphoenolpyruvate: step 6/7.</text>
</comment>
<dbReference type="SUPFAM" id="SSF55205">
    <property type="entry name" value="EPT/RTPC-like"/>
    <property type="match status" value="1"/>
</dbReference>
<dbReference type="FunFam" id="3.65.10.10:FF:000003">
    <property type="entry name" value="3-phosphoshikimate 1-carboxyvinyltransferase"/>
    <property type="match status" value="1"/>
</dbReference>
<dbReference type="GO" id="GO:0005737">
    <property type="term" value="C:cytoplasm"/>
    <property type="evidence" value="ECO:0007669"/>
    <property type="project" value="UniProtKB-SubCell"/>
</dbReference>
<dbReference type="FunFam" id="3.65.10.10:FF:000004">
    <property type="entry name" value="3-phosphoshikimate 1-carboxyvinyltransferase"/>
    <property type="match status" value="1"/>
</dbReference>
<evidence type="ECO:0000256" key="3">
    <source>
        <dbReference type="ARBA" id="ARBA00022490"/>
    </source>
</evidence>
<comment type="catalytic activity">
    <reaction evidence="7">
        <text>3-phosphoshikimate + phosphoenolpyruvate = 5-O-(1-carboxyvinyl)-3-phosphoshikimate + phosphate</text>
        <dbReference type="Rhea" id="RHEA:21256"/>
        <dbReference type="ChEBI" id="CHEBI:43474"/>
        <dbReference type="ChEBI" id="CHEBI:57701"/>
        <dbReference type="ChEBI" id="CHEBI:58702"/>
        <dbReference type="ChEBI" id="CHEBI:145989"/>
        <dbReference type="EC" id="2.5.1.19"/>
    </reaction>
    <physiologicalReaction direction="left-to-right" evidence="7">
        <dbReference type="Rhea" id="RHEA:21257"/>
    </physiologicalReaction>
</comment>
<dbReference type="AlphaFoldDB" id="A0A075P257"/>
<dbReference type="HAMAP" id="MF_00210">
    <property type="entry name" value="EPSP_synth"/>
    <property type="match status" value="1"/>
</dbReference>
<evidence type="ECO:0000259" key="9">
    <source>
        <dbReference type="Pfam" id="PF00275"/>
    </source>
</evidence>
<comment type="subunit">
    <text evidence="8">Monomer.</text>
</comment>
<dbReference type="InterPro" id="IPR001986">
    <property type="entry name" value="Enolpyruvate_Tfrase_dom"/>
</dbReference>
<dbReference type="InterPro" id="IPR006264">
    <property type="entry name" value="EPSP_synthase"/>
</dbReference>
<feature type="binding site" evidence="8">
    <location>
        <position position="22"/>
    </location>
    <ligand>
        <name>phosphoenolpyruvate</name>
        <dbReference type="ChEBI" id="CHEBI:58702"/>
    </ligand>
</feature>
<evidence type="ECO:0000256" key="4">
    <source>
        <dbReference type="ARBA" id="ARBA00022605"/>
    </source>
</evidence>
<dbReference type="PIRSF" id="PIRSF000505">
    <property type="entry name" value="EPSPS"/>
    <property type="match status" value="1"/>
</dbReference>
<accession>A0A075P257</accession>
<evidence type="ECO:0000313" key="10">
    <source>
        <dbReference type="EMBL" id="AIF99080.1"/>
    </source>
</evidence>
<dbReference type="EMBL" id="CP008849">
    <property type="protein sequence ID" value="AIF99080.1"/>
    <property type="molecule type" value="Genomic_DNA"/>
</dbReference>
<feature type="binding site" evidence="8">
    <location>
        <position position="198"/>
    </location>
    <ligand>
        <name>3-phosphoshikimate</name>
        <dbReference type="ChEBI" id="CHEBI:145989"/>
    </ligand>
</feature>
<feature type="active site" description="Proton acceptor" evidence="8">
    <location>
        <position position="314"/>
    </location>
</feature>
<dbReference type="InterPro" id="IPR036968">
    <property type="entry name" value="Enolpyruvate_Tfrase_sf"/>
</dbReference>
<dbReference type="GO" id="GO:0008652">
    <property type="term" value="P:amino acid biosynthetic process"/>
    <property type="evidence" value="ECO:0007669"/>
    <property type="project" value="UniProtKB-KW"/>
</dbReference>
<dbReference type="GeneID" id="78255340"/>